<evidence type="ECO:0000313" key="5">
    <source>
        <dbReference type="EMBL" id="ANY89090.1"/>
    </source>
</evidence>
<evidence type="ECO:0000256" key="1">
    <source>
        <dbReference type="SAM" id="MobiDB-lite"/>
    </source>
</evidence>
<dbReference type="NCBIfam" id="NF033516">
    <property type="entry name" value="transpos_IS3"/>
    <property type="match status" value="1"/>
</dbReference>
<dbReference type="SUPFAM" id="SSF53098">
    <property type="entry name" value="Ribonuclease H-like"/>
    <property type="match status" value="1"/>
</dbReference>
<dbReference type="PANTHER" id="PTHR46889:SF4">
    <property type="entry name" value="TRANSPOSASE INSO FOR INSERTION SEQUENCE ELEMENT IS911B-RELATED"/>
    <property type="match status" value="1"/>
</dbReference>
<reference evidence="3" key="1">
    <citation type="submission" date="2016-07" db="EMBL/GenBank/DDBJ databases">
        <title>New class B carbapenemase carried by novel plasmid in Pseudomonas putida enviromental strain in eastern Amazonia.</title>
        <authorList>
            <person name="Souza C.O."/>
            <person name="Lima K.V."/>
            <person name="Brasiliense D.M."/>
            <person name="Perez-Chaparro P.J."/>
            <person name="Mamizuka E.M."/>
            <person name="Lima M.O."/>
            <person name="Lima L.N."/>
            <person name="McCulloch J.A."/>
        </authorList>
    </citation>
    <scope>NUCLEOTIDE SEQUENCE [LARGE SCALE GENOMIC DNA]</scope>
    <source>
        <strain evidence="3">IEC33019</strain>
    </source>
</reference>
<feature type="region of interest" description="Disordered" evidence="1">
    <location>
        <begin position="38"/>
        <end position="59"/>
    </location>
</feature>
<accession>A0A1B2F3A1</accession>
<dbReference type="Gene3D" id="3.30.420.10">
    <property type="entry name" value="Ribonuclease H-like superfamily/Ribonuclease H"/>
    <property type="match status" value="1"/>
</dbReference>
<protein>
    <submittedName>
        <fullName evidence="3">Integrase core domain protein</fullName>
    </submittedName>
</protein>
<evidence type="ECO:0000313" key="4">
    <source>
        <dbReference type="EMBL" id="ANY89054.1"/>
    </source>
</evidence>
<dbReference type="GO" id="GO:0003676">
    <property type="term" value="F:nucleic acid binding"/>
    <property type="evidence" value="ECO:0007669"/>
    <property type="project" value="InterPro"/>
</dbReference>
<gene>
    <name evidence="3" type="ORF">IEC33019_1086</name>
    <name evidence="4" type="ORF">IEC33019_3534</name>
    <name evidence="5" type="ORF">IEC33019_3570</name>
</gene>
<dbReference type="InterPro" id="IPR009057">
    <property type="entry name" value="Homeodomain-like_sf"/>
</dbReference>
<sequence length="346" mass="39561">MTSAADRTTALQLIDAAVRAGARQSAACEELGLTERTVQRWRHQPEDGRPGAARPEPANKLSERERLALLDAANRPDCADLTPHEIVPKLADEGLYLASESTFYRVLKSAGQAHRRGRSRRPKARPLTTHRASGPNQVWCWDITWLPSTIKGRFFYWYMVKDIYSRKLVMNEVHEAESAEHASILLERACLREGIRPDTLVLHSDNGSAMKGATMLAALRDLGVLPSFSRPRVSNDNAYAEALFRTAKYCSRWPSVPFGSLDEARMWVMRFAAWYNNEHRHSALKYVTPSQRHHGQDGASLRQREQLYEAARRQNPGRWARDVRNWKLPNHVYLNRERDPEQKRTG</sequence>
<dbReference type="SUPFAM" id="SSF46689">
    <property type="entry name" value="Homeodomain-like"/>
    <property type="match status" value="1"/>
</dbReference>
<dbReference type="EMBL" id="CP016634">
    <property type="protein sequence ID" value="ANY89054.1"/>
    <property type="molecule type" value="Genomic_DNA"/>
</dbReference>
<organism evidence="3">
    <name type="scientific">Pseudomonas putida</name>
    <name type="common">Arthrobacter siderocapsulatus</name>
    <dbReference type="NCBI Taxonomy" id="303"/>
    <lineage>
        <taxon>Bacteria</taxon>
        <taxon>Pseudomonadati</taxon>
        <taxon>Pseudomonadota</taxon>
        <taxon>Gammaproteobacteria</taxon>
        <taxon>Pseudomonadales</taxon>
        <taxon>Pseudomonadaceae</taxon>
        <taxon>Pseudomonas</taxon>
    </lineage>
</organism>
<dbReference type="InterPro" id="IPR036397">
    <property type="entry name" value="RNaseH_sf"/>
</dbReference>
<dbReference type="GO" id="GO:0015074">
    <property type="term" value="P:DNA integration"/>
    <property type="evidence" value="ECO:0007669"/>
    <property type="project" value="InterPro"/>
</dbReference>
<name>A0A1B2F3A1_PSEPU</name>
<dbReference type="Pfam" id="PF13384">
    <property type="entry name" value="HTH_23"/>
    <property type="match status" value="1"/>
</dbReference>
<dbReference type="InterPro" id="IPR001584">
    <property type="entry name" value="Integrase_cat-core"/>
</dbReference>
<proteinExistence type="predicted"/>
<dbReference type="EMBL" id="CP016634">
    <property type="protein sequence ID" value="ANY86657.1"/>
    <property type="molecule type" value="Genomic_DNA"/>
</dbReference>
<evidence type="ECO:0000259" key="2">
    <source>
        <dbReference type="PROSITE" id="PS50994"/>
    </source>
</evidence>
<dbReference type="AlphaFoldDB" id="A0A1B2F3A1"/>
<dbReference type="Pfam" id="PF00665">
    <property type="entry name" value="rve"/>
    <property type="match status" value="1"/>
</dbReference>
<evidence type="ECO:0000313" key="3">
    <source>
        <dbReference type="EMBL" id="ANY86657.1"/>
    </source>
</evidence>
<dbReference type="PROSITE" id="PS50994">
    <property type="entry name" value="INTEGRASE"/>
    <property type="match status" value="1"/>
</dbReference>
<dbReference type="PANTHER" id="PTHR46889">
    <property type="entry name" value="TRANSPOSASE INSF FOR INSERTION SEQUENCE IS3B-RELATED"/>
    <property type="match status" value="1"/>
</dbReference>
<feature type="domain" description="Integrase catalytic" evidence="2">
    <location>
        <begin position="131"/>
        <end position="297"/>
    </location>
</feature>
<dbReference type="InterPro" id="IPR050900">
    <property type="entry name" value="Transposase_IS3/IS150/IS904"/>
</dbReference>
<dbReference type="InterPro" id="IPR012337">
    <property type="entry name" value="RNaseH-like_sf"/>
</dbReference>
<dbReference type="EMBL" id="CP016634">
    <property type="protein sequence ID" value="ANY89090.1"/>
    <property type="molecule type" value="Genomic_DNA"/>
</dbReference>
<dbReference type="InterPro" id="IPR048020">
    <property type="entry name" value="Transpos_IS3"/>
</dbReference>